<dbReference type="SUPFAM" id="SSF55874">
    <property type="entry name" value="ATPase domain of HSP90 chaperone/DNA topoisomerase II/histidine kinase"/>
    <property type="match status" value="1"/>
</dbReference>
<comment type="caution">
    <text evidence="13">The sequence shown here is derived from an EMBL/GenBank/DDBJ whole genome shotgun (WGS) entry which is preliminary data.</text>
</comment>
<dbReference type="EC" id="2.7.13.3" evidence="2"/>
<evidence type="ECO:0000256" key="5">
    <source>
        <dbReference type="ARBA" id="ARBA00022741"/>
    </source>
</evidence>
<dbReference type="InterPro" id="IPR036097">
    <property type="entry name" value="HisK_dim/P_sf"/>
</dbReference>
<evidence type="ECO:0000259" key="12">
    <source>
        <dbReference type="PROSITE" id="PS50113"/>
    </source>
</evidence>
<dbReference type="NCBIfam" id="TIGR00229">
    <property type="entry name" value="sensory_box"/>
    <property type="match status" value="1"/>
</dbReference>
<dbReference type="PROSITE" id="PS50113">
    <property type="entry name" value="PAC"/>
    <property type="match status" value="1"/>
</dbReference>
<evidence type="ECO:0000256" key="7">
    <source>
        <dbReference type="ARBA" id="ARBA00022840"/>
    </source>
</evidence>
<dbReference type="AlphaFoldDB" id="A0A0P9GT87"/>
<dbReference type="EMBL" id="LJCO01000033">
    <property type="protein sequence ID" value="KPV44355.1"/>
    <property type="molecule type" value="Genomic_DNA"/>
</dbReference>
<dbReference type="InterPro" id="IPR004358">
    <property type="entry name" value="Sig_transdc_His_kin-like_C"/>
</dbReference>
<feature type="domain" description="PAS" evidence="11">
    <location>
        <begin position="80"/>
        <end position="152"/>
    </location>
</feature>
<dbReference type="RefSeq" id="WP_054968438.1">
    <property type="nucleotide sequence ID" value="NZ_LJCO01000033.1"/>
</dbReference>
<dbReference type="PROSITE" id="PS50112">
    <property type="entry name" value="PAS"/>
    <property type="match status" value="1"/>
</dbReference>
<protein>
    <recommendedName>
        <fullName evidence="2">histidine kinase</fullName>
        <ecNumber evidence="2">2.7.13.3</ecNumber>
    </recommendedName>
</protein>
<feature type="domain" description="PAC" evidence="12">
    <location>
        <begin position="153"/>
        <end position="207"/>
    </location>
</feature>
<dbReference type="PATRIC" id="fig|471514.4.peg.3617"/>
<dbReference type="SMART" id="SM00387">
    <property type="entry name" value="HATPase_c"/>
    <property type="match status" value="1"/>
</dbReference>
<dbReference type="InterPro" id="IPR013656">
    <property type="entry name" value="PAS_4"/>
</dbReference>
<evidence type="ECO:0000313" key="13">
    <source>
        <dbReference type="EMBL" id="KPV44355.1"/>
    </source>
</evidence>
<dbReference type="PROSITE" id="PS50109">
    <property type="entry name" value="HIS_KIN"/>
    <property type="match status" value="1"/>
</dbReference>
<dbReference type="Gene3D" id="3.30.565.10">
    <property type="entry name" value="Histidine kinase-like ATPase, C-terminal domain"/>
    <property type="match status" value="1"/>
</dbReference>
<keyword evidence="5" id="KW-0547">Nucleotide-binding</keyword>
<evidence type="ECO:0000256" key="3">
    <source>
        <dbReference type="ARBA" id="ARBA00022553"/>
    </source>
</evidence>
<dbReference type="InterPro" id="IPR005467">
    <property type="entry name" value="His_kinase_dom"/>
</dbReference>
<dbReference type="Gene3D" id="1.10.287.130">
    <property type="match status" value="1"/>
</dbReference>
<dbReference type="SMART" id="SM00388">
    <property type="entry name" value="HisKA"/>
    <property type="match status" value="1"/>
</dbReference>
<dbReference type="Pfam" id="PF02518">
    <property type="entry name" value="HATPase_c"/>
    <property type="match status" value="1"/>
</dbReference>
<organism evidence="13 14">
    <name type="scientific">Alicyclobacillus ferrooxydans</name>
    <dbReference type="NCBI Taxonomy" id="471514"/>
    <lineage>
        <taxon>Bacteria</taxon>
        <taxon>Bacillati</taxon>
        <taxon>Bacillota</taxon>
        <taxon>Bacilli</taxon>
        <taxon>Bacillales</taxon>
        <taxon>Alicyclobacillaceae</taxon>
        <taxon>Alicyclobacillus</taxon>
    </lineage>
</organism>
<evidence type="ECO:0000313" key="14">
    <source>
        <dbReference type="Proteomes" id="UP000050482"/>
    </source>
</evidence>
<feature type="domain" description="Histidine kinase" evidence="10">
    <location>
        <begin position="220"/>
        <end position="426"/>
    </location>
</feature>
<keyword evidence="9" id="KW-0472">Membrane</keyword>
<dbReference type="InterPro" id="IPR003661">
    <property type="entry name" value="HisK_dim/P_dom"/>
</dbReference>
<keyword evidence="9" id="KW-0812">Transmembrane</keyword>
<keyword evidence="9" id="KW-1133">Transmembrane helix</keyword>
<dbReference type="STRING" id="471514.AN477_06895"/>
<evidence type="ECO:0000259" key="10">
    <source>
        <dbReference type="PROSITE" id="PS50109"/>
    </source>
</evidence>
<keyword evidence="8" id="KW-0902">Two-component regulatory system</keyword>
<dbReference type="GO" id="GO:0000155">
    <property type="term" value="F:phosphorelay sensor kinase activity"/>
    <property type="evidence" value="ECO:0007669"/>
    <property type="project" value="InterPro"/>
</dbReference>
<dbReference type="Pfam" id="PF00512">
    <property type="entry name" value="HisKA"/>
    <property type="match status" value="1"/>
</dbReference>
<dbReference type="InterPro" id="IPR000014">
    <property type="entry name" value="PAS"/>
</dbReference>
<comment type="catalytic activity">
    <reaction evidence="1">
        <text>ATP + protein L-histidine = ADP + protein N-phospho-L-histidine.</text>
        <dbReference type="EC" id="2.7.13.3"/>
    </reaction>
</comment>
<dbReference type="Gene3D" id="3.30.450.20">
    <property type="entry name" value="PAS domain"/>
    <property type="match status" value="1"/>
</dbReference>
<evidence type="ECO:0000256" key="2">
    <source>
        <dbReference type="ARBA" id="ARBA00012438"/>
    </source>
</evidence>
<evidence type="ECO:0000256" key="8">
    <source>
        <dbReference type="ARBA" id="ARBA00023012"/>
    </source>
</evidence>
<keyword evidence="6" id="KW-0418">Kinase</keyword>
<dbReference type="GO" id="GO:0005524">
    <property type="term" value="F:ATP binding"/>
    <property type="evidence" value="ECO:0007669"/>
    <property type="project" value="UniProtKB-KW"/>
</dbReference>
<dbReference type="CDD" id="cd00082">
    <property type="entry name" value="HisKA"/>
    <property type="match status" value="1"/>
</dbReference>
<evidence type="ECO:0000256" key="1">
    <source>
        <dbReference type="ARBA" id="ARBA00000085"/>
    </source>
</evidence>
<keyword evidence="7" id="KW-0067">ATP-binding</keyword>
<reference evidence="13 14" key="1">
    <citation type="submission" date="2015-09" db="EMBL/GenBank/DDBJ databases">
        <title>Draft genome sequence of Alicyclobacillus ferrooxydans DSM 22381.</title>
        <authorList>
            <person name="Hemp J."/>
        </authorList>
    </citation>
    <scope>NUCLEOTIDE SEQUENCE [LARGE SCALE GENOMIC DNA]</scope>
    <source>
        <strain evidence="13 14">TC-34</strain>
    </source>
</reference>
<dbReference type="PRINTS" id="PR00344">
    <property type="entry name" value="BCTRLSENSOR"/>
</dbReference>
<dbReference type="Pfam" id="PF08448">
    <property type="entry name" value="PAS_4"/>
    <property type="match status" value="1"/>
</dbReference>
<accession>A0A0P9GT87</accession>
<dbReference type="Proteomes" id="UP000050482">
    <property type="component" value="Unassembled WGS sequence"/>
</dbReference>
<keyword evidence="3" id="KW-0597">Phosphoprotein</keyword>
<evidence type="ECO:0000256" key="4">
    <source>
        <dbReference type="ARBA" id="ARBA00022679"/>
    </source>
</evidence>
<name>A0A0P9GT87_9BACL</name>
<keyword evidence="14" id="KW-1185">Reference proteome</keyword>
<feature type="transmembrane region" description="Helical" evidence="9">
    <location>
        <begin position="45"/>
        <end position="63"/>
    </location>
</feature>
<dbReference type="SMART" id="SM00091">
    <property type="entry name" value="PAS"/>
    <property type="match status" value="1"/>
</dbReference>
<dbReference type="InterPro" id="IPR035965">
    <property type="entry name" value="PAS-like_dom_sf"/>
</dbReference>
<proteinExistence type="predicted"/>
<keyword evidence="4" id="KW-0808">Transferase</keyword>
<dbReference type="CDD" id="cd00130">
    <property type="entry name" value="PAS"/>
    <property type="match status" value="1"/>
</dbReference>
<gene>
    <name evidence="13" type="ORF">AN477_06895</name>
</gene>
<evidence type="ECO:0000256" key="9">
    <source>
        <dbReference type="SAM" id="Phobius"/>
    </source>
</evidence>
<evidence type="ECO:0000259" key="11">
    <source>
        <dbReference type="PROSITE" id="PS50112"/>
    </source>
</evidence>
<dbReference type="PANTHER" id="PTHR43065">
    <property type="entry name" value="SENSOR HISTIDINE KINASE"/>
    <property type="match status" value="1"/>
</dbReference>
<dbReference type="InterPro" id="IPR003594">
    <property type="entry name" value="HATPase_dom"/>
</dbReference>
<dbReference type="SUPFAM" id="SSF47384">
    <property type="entry name" value="Homodimeric domain of signal transducing histidine kinase"/>
    <property type="match status" value="1"/>
</dbReference>
<dbReference type="InterPro" id="IPR000700">
    <property type="entry name" value="PAS-assoc_C"/>
</dbReference>
<evidence type="ECO:0000256" key="6">
    <source>
        <dbReference type="ARBA" id="ARBA00022777"/>
    </source>
</evidence>
<dbReference type="InterPro" id="IPR036890">
    <property type="entry name" value="HATPase_C_sf"/>
</dbReference>
<dbReference type="PANTHER" id="PTHR43065:SF10">
    <property type="entry name" value="PEROXIDE STRESS-ACTIVATED HISTIDINE KINASE MAK3"/>
    <property type="match status" value="1"/>
</dbReference>
<sequence length="448" mass="51335">MRSRIRWSKRTWFFIWLYAVSLPILSIVTDYLYHVWTHHLSRSDVYFISGRSLILYIFTVWLLTQFVRRLTKTEHNYQLVVTELETFIEHHPDAICMFDLEGRFTNVNTQFEELYKTPRRTVLGERLLDFPVIPPEFLFESQQVMKSVIEGQNVVRYRTTRQTAAGDPIPVSISAFPIRDPRGTLIGWAASIRDVSDEVETEKRWLQSEKLAAVGQLAAGVAHEIRNPLTAVKGFLDIIPTSKPEKQKEYAGIMTSELDRIANIVTEMLALAKPQIDDMRLVDVGAVLSQVTRFLDPEARMRNIVFESAFGELNVKIMGHENRLKQLLINLVRNAMDAIVSERRQVTFAAETRDSWVVIRIQDTGMGMTDDALHRICEPFFTTKEHGTGLGLHLCRQIVEQHEGRMQFASTLGEGTTVRLEFPAVSSLRVVPRSEVGEQRDKIGQYVG</sequence>
<dbReference type="SUPFAM" id="SSF55785">
    <property type="entry name" value="PYP-like sensor domain (PAS domain)"/>
    <property type="match status" value="1"/>
</dbReference>
<feature type="transmembrane region" description="Helical" evidence="9">
    <location>
        <begin position="12"/>
        <end position="33"/>
    </location>
</feature>